<protein>
    <submittedName>
        <fullName evidence="2">Uncharacterized protein</fullName>
    </submittedName>
</protein>
<evidence type="ECO:0000256" key="1">
    <source>
        <dbReference type="SAM" id="Coils"/>
    </source>
</evidence>
<dbReference type="AlphaFoldDB" id="A0A7J8FRW3"/>
<evidence type="ECO:0000313" key="2">
    <source>
        <dbReference type="EMBL" id="KAF6450438.1"/>
    </source>
</evidence>
<sequence length="147" mass="16533">MRSSKPRTLRSPGVQASPLLLQTLCWKALNTQLSGTLQDMVDLQKAGLRDVLREADVNVSQNIARQLWDQKQMHEEFASERTSLQTEKASLQHADSKLKDEIQQLRLKLRILQEIRAGHVTELRKQLREGKGRCSGMGPSFPTSGGT</sequence>
<dbReference type="EMBL" id="JACASF010000011">
    <property type="protein sequence ID" value="KAF6450438.1"/>
    <property type="molecule type" value="Genomic_DNA"/>
</dbReference>
<dbReference type="Proteomes" id="UP000550707">
    <property type="component" value="Unassembled WGS sequence"/>
</dbReference>
<keyword evidence="1" id="KW-0175">Coiled coil</keyword>
<reference evidence="2 3" key="1">
    <citation type="journal article" date="2020" name="Nature">
        <title>Six reference-quality genomes reveal evolution of bat adaptations.</title>
        <authorList>
            <person name="Jebb D."/>
            <person name="Huang Z."/>
            <person name="Pippel M."/>
            <person name="Hughes G.M."/>
            <person name="Lavrichenko K."/>
            <person name="Devanna P."/>
            <person name="Winkler S."/>
            <person name="Jermiin L.S."/>
            <person name="Skirmuntt E.C."/>
            <person name="Katzourakis A."/>
            <person name="Burkitt-Gray L."/>
            <person name="Ray D.A."/>
            <person name="Sullivan K.A.M."/>
            <person name="Roscito J.G."/>
            <person name="Kirilenko B.M."/>
            <person name="Davalos L.M."/>
            <person name="Corthals A.P."/>
            <person name="Power M.L."/>
            <person name="Jones G."/>
            <person name="Ransome R.D."/>
            <person name="Dechmann D.K.N."/>
            <person name="Locatelli A.G."/>
            <person name="Puechmaille S.J."/>
            <person name="Fedrigo O."/>
            <person name="Jarvis E.D."/>
            <person name="Hiller M."/>
            <person name="Vernes S.C."/>
            <person name="Myers E.W."/>
            <person name="Teeling E.C."/>
        </authorList>
    </citation>
    <scope>NUCLEOTIDE SEQUENCE [LARGE SCALE GENOMIC DNA]</scope>
    <source>
        <strain evidence="2">MMolMol1</strain>
        <tissue evidence="2">Muscle</tissue>
    </source>
</reference>
<name>A0A7J8FRW3_MOLMO</name>
<feature type="coiled-coil region" evidence="1">
    <location>
        <begin position="88"/>
        <end position="115"/>
    </location>
</feature>
<dbReference type="InParanoid" id="A0A7J8FRW3"/>
<comment type="caution">
    <text evidence="2">The sequence shown here is derived from an EMBL/GenBank/DDBJ whole genome shotgun (WGS) entry which is preliminary data.</text>
</comment>
<keyword evidence="3" id="KW-1185">Reference proteome</keyword>
<evidence type="ECO:0000313" key="3">
    <source>
        <dbReference type="Proteomes" id="UP000550707"/>
    </source>
</evidence>
<accession>A0A7J8FRW3</accession>
<gene>
    <name evidence="2" type="ORF">HJG59_008332</name>
</gene>
<proteinExistence type="predicted"/>
<organism evidence="2 3">
    <name type="scientific">Molossus molossus</name>
    <name type="common">Pallas' mastiff bat</name>
    <name type="synonym">Vespertilio molossus</name>
    <dbReference type="NCBI Taxonomy" id="27622"/>
    <lineage>
        <taxon>Eukaryota</taxon>
        <taxon>Metazoa</taxon>
        <taxon>Chordata</taxon>
        <taxon>Craniata</taxon>
        <taxon>Vertebrata</taxon>
        <taxon>Euteleostomi</taxon>
        <taxon>Mammalia</taxon>
        <taxon>Eutheria</taxon>
        <taxon>Laurasiatheria</taxon>
        <taxon>Chiroptera</taxon>
        <taxon>Yangochiroptera</taxon>
        <taxon>Molossidae</taxon>
        <taxon>Molossus</taxon>
    </lineage>
</organism>